<keyword evidence="15" id="KW-1185">Reference proteome</keyword>
<keyword evidence="7" id="KW-0809">Transit peptide</keyword>
<dbReference type="InterPro" id="IPR023165">
    <property type="entry name" value="rRNA_Ade_diMease-like_C"/>
</dbReference>
<keyword evidence="2 12" id="KW-0698">rRNA processing</keyword>
<evidence type="ECO:0000259" key="13">
    <source>
        <dbReference type="SMART" id="SM00650"/>
    </source>
</evidence>
<evidence type="ECO:0000313" key="15">
    <source>
        <dbReference type="Proteomes" id="UP001461498"/>
    </source>
</evidence>
<evidence type="ECO:0000256" key="9">
    <source>
        <dbReference type="ARBA" id="ARBA00023128"/>
    </source>
</evidence>
<dbReference type="SMART" id="SM00650">
    <property type="entry name" value="rADc"/>
    <property type="match status" value="1"/>
</dbReference>
<reference evidence="14 15" key="1">
    <citation type="submission" date="2022-12" db="EMBL/GenBank/DDBJ databases">
        <title>Chromosome-level genome assembly of true bugs.</title>
        <authorList>
            <person name="Ma L."/>
            <person name="Li H."/>
        </authorList>
    </citation>
    <scope>NUCLEOTIDE SEQUENCE [LARGE SCALE GENOMIC DNA]</scope>
    <source>
        <strain evidence="14">Lab_2022b</strain>
    </source>
</reference>
<dbReference type="GO" id="GO:0034246">
    <property type="term" value="F:mitochondrial transcription factor activity"/>
    <property type="evidence" value="ECO:0007669"/>
    <property type="project" value="TreeGrafter"/>
</dbReference>
<keyword evidence="10" id="KW-0804">Transcription</keyword>
<dbReference type="EC" id="2.1.1.-" evidence="12"/>
<keyword evidence="9" id="KW-0496">Mitochondrion</keyword>
<dbReference type="InterPro" id="IPR029063">
    <property type="entry name" value="SAM-dependent_MTases_sf"/>
</dbReference>
<dbReference type="GO" id="GO:0003723">
    <property type="term" value="F:RNA binding"/>
    <property type="evidence" value="ECO:0007669"/>
    <property type="project" value="UniProtKB-UniRule"/>
</dbReference>
<dbReference type="InterPro" id="IPR020598">
    <property type="entry name" value="rRNA_Ade_methylase_Trfase_N"/>
</dbReference>
<dbReference type="NCBIfam" id="TIGR00755">
    <property type="entry name" value="ksgA"/>
    <property type="match status" value="1"/>
</dbReference>
<gene>
    <name evidence="14" type="ORF">O3M35_011375</name>
</gene>
<dbReference type="GO" id="GO:0000179">
    <property type="term" value="F:rRNA (adenine-N6,N6-)-dimethyltransferase activity"/>
    <property type="evidence" value="ECO:0007669"/>
    <property type="project" value="UniProtKB-UniRule"/>
</dbReference>
<comment type="similarity">
    <text evidence="11 12">Belongs to the class I-like SAM-binding methyltransferase superfamily. rRNA adenine N(6)-methyltransferase family.</text>
</comment>
<dbReference type="Pfam" id="PF00398">
    <property type="entry name" value="RrnaAD"/>
    <property type="match status" value="1"/>
</dbReference>
<dbReference type="Gene3D" id="1.10.8.100">
    <property type="entry name" value="Ribosomal RNA adenine dimethylase-like, domain 2"/>
    <property type="match status" value="1"/>
</dbReference>
<dbReference type="GO" id="GO:0005759">
    <property type="term" value="C:mitochondrial matrix"/>
    <property type="evidence" value="ECO:0007669"/>
    <property type="project" value="TreeGrafter"/>
</dbReference>
<feature type="binding site" evidence="11">
    <location>
        <position position="107"/>
    </location>
    <ligand>
        <name>S-adenosyl-L-methionine</name>
        <dbReference type="ChEBI" id="CHEBI:59789"/>
    </ligand>
</feature>
<dbReference type="GO" id="GO:0006391">
    <property type="term" value="P:transcription initiation at mitochondrial promoter"/>
    <property type="evidence" value="ECO:0007669"/>
    <property type="project" value="TreeGrafter"/>
</dbReference>
<feature type="domain" description="Ribosomal RNA adenine methylase transferase N-terminal" evidence="13">
    <location>
        <begin position="39"/>
        <end position="230"/>
    </location>
</feature>
<keyword evidence="3 11" id="KW-0489">Methyltransferase</keyword>
<keyword evidence="6 11" id="KW-0694">RNA-binding</keyword>
<dbReference type="InterPro" id="IPR001737">
    <property type="entry name" value="KsgA/Erm"/>
</dbReference>
<comment type="subcellular location">
    <subcellularLocation>
        <location evidence="1">Mitochondrion</location>
    </subcellularLocation>
</comment>
<evidence type="ECO:0000256" key="1">
    <source>
        <dbReference type="ARBA" id="ARBA00004173"/>
    </source>
</evidence>
<dbReference type="PANTHER" id="PTHR11727:SF17">
    <property type="entry name" value="DIMETHYLADENOSINE TRANSFERASE 1, MITOCHONDRIAL"/>
    <property type="match status" value="1"/>
</dbReference>
<dbReference type="InterPro" id="IPR011530">
    <property type="entry name" value="rRNA_adenine_dimethylase"/>
</dbReference>
<feature type="binding site" evidence="11">
    <location>
        <position position="81"/>
    </location>
    <ligand>
        <name>S-adenosyl-L-methionine</name>
        <dbReference type="ChEBI" id="CHEBI:59789"/>
    </ligand>
</feature>
<keyword evidence="8" id="KW-0805">Transcription regulation</keyword>
<evidence type="ECO:0000256" key="2">
    <source>
        <dbReference type="ARBA" id="ARBA00022552"/>
    </source>
</evidence>
<feature type="binding site" evidence="11">
    <location>
        <position position="137"/>
    </location>
    <ligand>
        <name>S-adenosyl-L-methionine</name>
        <dbReference type="ChEBI" id="CHEBI:59789"/>
    </ligand>
</feature>
<proteinExistence type="inferred from homology"/>
<dbReference type="EMBL" id="JAPXFL010000008">
    <property type="protein sequence ID" value="KAK9502643.1"/>
    <property type="molecule type" value="Genomic_DNA"/>
</dbReference>
<evidence type="ECO:0000256" key="6">
    <source>
        <dbReference type="ARBA" id="ARBA00022884"/>
    </source>
</evidence>
<sequence>MKAKLPRLPPLPSVRDLLKLYQLRALRRLSQNFLLDLRITDRIVNAAGKIKGGYVCEIGPGPGSITRSILNKSPAKLFVLEKDRRFIPTLEMLKDAAPCEMDILIGDVLSFNMETLFPAEESKAWVDVPPNIHLIGNLPFNVATPLIIRWFSNIADRNSAWRYGRVQMTLTFQKEVAERMVAPILTKERCRLSVMAQNWCHVDYKYTIPGKVFLPKPEVDVGVVHFIPLVNPVIDLPFKLVEKVVRCLFSHRQKYCDKSLSYLFPKIIREDYTVKLLKLADINPKDRPLQLELEEIGRICHAYSEIITHQPSLYKYNYRSKNSEVDWETEGNVEANKVVI</sequence>
<dbReference type="Gene3D" id="3.40.50.150">
    <property type="entry name" value="Vaccinia Virus protein VP39"/>
    <property type="match status" value="1"/>
</dbReference>
<evidence type="ECO:0000313" key="14">
    <source>
        <dbReference type="EMBL" id="KAK9502643.1"/>
    </source>
</evidence>
<dbReference type="FunFam" id="3.40.50.150:FF:000109">
    <property type="entry name" value="rRNA adenine N(6)-methyltransferase"/>
    <property type="match status" value="1"/>
</dbReference>
<dbReference type="AlphaFoldDB" id="A0AAW1CXV8"/>
<dbReference type="FunFam" id="1.10.8.100:FF:000006">
    <property type="entry name" value="rRNA adenine N(6)-methyltransferase"/>
    <property type="match status" value="1"/>
</dbReference>
<protein>
    <recommendedName>
        <fullName evidence="12">rRNA adenine N(6)-methyltransferase</fullName>
        <ecNumber evidence="12">2.1.1.-</ecNumber>
    </recommendedName>
</protein>
<evidence type="ECO:0000256" key="5">
    <source>
        <dbReference type="ARBA" id="ARBA00022691"/>
    </source>
</evidence>
<feature type="binding site" evidence="11">
    <location>
        <position position="32"/>
    </location>
    <ligand>
        <name>S-adenosyl-L-methionine</name>
        <dbReference type="ChEBI" id="CHEBI:59789"/>
    </ligand>
</feature>
<evidence type="ECO:0000256" key="4">
    <source>
        <dbReference type="ARBA" id="ARBA00022679"/>
    </source>
</evidence>
<evidence type="ECO:0000256" key="8">
    <source>
        <dbReference type="ARBA" id="ARBA00023015"/>
    </source>
</evidence>
<name>A0AAW1CXV8_9HEMI</name>
<keyword evidence="4 11" id="KW-0808">Transferase</keyword>
<feature type="binding site" evidence="11">
    <location>
        <position position="34"/>
    </location>
    <ligand>
        <name>S-adenosyl-L-methionine</name>
        <dbReference type="ChEBI" id="CHEBI:59789"/>
    </ligand>
</feature>
<evidence type="ECO:0000256" key="11">
    <source>
        <dbReference type="PROSITE-ProRule" id="PRU01026"/>
    </source>
</evidence>
<evidence type="ECO:0000256" key="7">
    <source>
        <dbReference type="ARBA" id="ARBA00022946"/>
    </source>
</evidence>
<comment type="caution">
    <text evidence="14">The sequence shown here is derived from an EMBL/GenBank/DDBJ whole genome shotgun (WGS) entry which is preliminary data.</text>
</comment>
<dbReference type="PROSITE" id="PS51689">
    <property type="entry name" value="SAM_RNA_A_N6_MT"/>
    <property type="match status" value="1"/>
</dbReference>
<dbReference type="SUPFAM" id="SSF53335">
    <property type="entry name" value="S-adenosyl-L-methionine-dependent methyltransferases"/>
    <property type="match status" value="1"/>
</dbReference>
<evidence type="ECO:0000256" key="3">
    <source>
        <dbReference type="ARBA" id="ARBA00022603"/>
    </source>
</evidence>
<organism evidence="14 15">
    <name type="scientific">Rhynocoris fuscipes</name>
    <dbReference type="NCBI Taxonomy" id="488301"/>
    <lineage>
        <taxon>Eukaryota</taxon>
        <taxon>Metazoa</taxon>
        <taxon>Ecdysozoa</taxon>
        <taxon>Arthropoda</taxon>
        <taxon>Hexapoda</taxon>
        <taxon>Insecta</taxon>
        <taxon>Pterygota</taxon>
        <taxon>Neoptera</taxon>
        <taxon>Paraneoptera</taxon>
        <taxon>Hemiptera</taxon>
        <taxon>Heteroptera</taxon>
        <taxon>Panheteroptera</taxon>
        <taxon>Cimicomorpha</taxon>
        <taxon>Reduviidae</taxon>
        <taxon>Harpactorinae</taxon>
        <taxon>Harpactorini</taxon>
        <taxon>Rhynocoris</taxon>
    </lineage>
</organism>
<dbReference type="PANTHER" id="PTHR11727">
    <property type="entry name" value="DIMETHYLADENOSINE TRANSFERASE"/>
    <property type="match status" value="1"/>
</dbReference>
<accession>A0AAW1CXV8</accession>
<evidence type="ECO:0000256" key="12">
    <source>
        <dbReference type="RuleBase" id="RU362106"/>
    </source>
</evidence>
<evidence type="ECO:0000256" key="10">
    <source>
        <dbReference type="ARBA" id="ARBA00023163"/>
    </source>
</evidence>
<keyword evidence="5 11" id="KW-0949">S-adenosyl-L-methionine</keyword>
<dbReference type="Proteomes" id="UP001461498">
    <property type="component" value="Unassembled WGS sequence"/>
</dbReference>
<feature type="binding site" evidence="11">
    <location>
        <position position="59"/>
    </location>
    <ligand>
        <name>S-adenosyl-L-methionine</name>
        <dbReference type="ChEBI" id="CHEBI:59789"/>
    </ligand>
</feature>